<feature type="region of interest" description="Disordered" evidence="5">
    <location>
        <begin position="1"/>
        <end position="24"/>
    </location>
</feature>
<proteinExistence type="predicted"/>
<dbReference type="GO" id="GO:0046982">
    <property type="term" value="F:protein heterodimerization activity"/>
    <property type="evidence" value="ECO:0007669"/>
    <property type="project" value="InterPro"/>
</dbReference>
<sequence length="286" mass="31906">MKTKKKKIKASSSQSHHTDSEPSDLKLHTAAVKIAVAQICKSVGYKAAQTSALETLTAVTVNYLMSLAKSAATFASSTGRTECNLYDVIRALEDLHADIGFTGNSDLKKRLCLLSDSSILRDMMKFVYLSREIPFAKPLPRRRYTVPANSPYFGAESVKWKHIPRWLPEFPKVVDGGGTTVAPAASGDETGCEKKFVTKEFDRKVDKLPEKRKKVSFRIGCGGRRVIKMKSGGDLRSGMCKRGKRVLCEIYEDTDDEKIVNDSCSGNDEVKVIQYTRRKKKKKLQE</sequence>
<evidence type="ECO:0000313" key="8">
    <source>
        <dbReference type="EMBL" id="OTG21886.1"/>
    </source>
</evidence>
<dbReference type="CDD" id="cd00076">
    <property type="entry name" value="HFD_SF"/>
    <property type="match status" value="1"/>
</dbReference>
<dbReference type="PANTHER" id="PTHR46338">
    <property type="entry name" value="TRANSCRIPTION INITIATION FACTOR TFIID SUBUNIT 8"/>
    <property type="match status" value="1"/>
</dbReference>
<feature type="domain" description="Bromodomain associated" evidence="6">
    <location>
        <begin position="25"/>
        <end position="101"/>
    </location>
</feature>
<dbReference type="EMBL" id="MNCJ02000321">
    <property type="protein sequence ID" value="KAF5800742.1"/>
    <property type="molecule type" value="Genomic_DNA"/>
</dbReference>
<dbReference type="OrthoDB" id="436852at2759"/>
<dbReference type="SMART" id="SM00576">
    <property type="entry name" value="BTP"/>
    <property type="match status" value="1"/>
</dbReference>
<dbReference type="GO" id="GO:0006366">
    <property type="term" value="P:transcription by RNA polymerase II"/>
    <property type="evidence" value="ECO:0000318"/>
    <property type="project" value="GO_Central"/>
</dbReference>
<evidence type="ECO:0000259" key="6">
    <source>
        <dbReference type="SMART" id="SM00576"/>
    </source>
</evidence>
<dbReference type="AlphaFoldDB" id="A0A251UG90"/>
<name>A0A251UG90_HELAN</name>
<dbReference type="SUPFAM" id="SSF47113">
    <property type="entry name" value="Histone-fold"/>
    <property type="match status" value="1"/>
</dbReference>
<dbReference type="Proteomes" id="UP000215914">
    <property type="component" value="Chromosome 6"/>
</dbReference>
<dbReference type="InParanoid" id="A0A251UG90"/>
<protein>
    <submittedName>
        <fullName evidence="7 8">Bromodomain associated domain, histone-fold protein</fullName>
    </submittedName>
</protein>
<dbReference type="EMBL" id="CM007895">
    <property type="protein sequence ID" value="OTG21886.1"/>
    <property type="molecule type" value="Genomic_DNA"/>
</dbReference>
<gene>
    <name evidence="8" type="ORF">HannXRQ_Chr06g0165421</name>
    <name evidence="7" type="ORF">HanXRQr2_Chr06g0240121</name>
</gene>
<dbReference type="InterPro" id="IPR009072">
    <property type="entry name" value="Histone-fold"/>
</dbReference>
<evidence type="ECO:0000256" key="1">
    <source>
        <dbReference type="ARBA" id="ARBA00004123"/>
    </source>
</evidence>
<dbReference type="Pfam" id="PF07524">
    <property type="entry name" value="Bromo_TP"/>
    <property type="match status" value="1"/>
</dbReference>
<keyword evidence="4" id="KW-0539">Nucleus</keyword>
<keyword evidence="3" id="KW-0804">Transcription</keyword>
<keyword evidence="2" id="KW-0805">Transcription regulation</keyword>
<evidence type="ECO:0000256" key="3">
    <source>
        <dbReference type="ARBA" id="ARBA00023163"/>
    </source>
</evidence>
<dbReference type="Gene3D" id="1.10.20.10">
    <property type="entry name" value="Histone, subunit A"/>
    <property type="match status" value="1"/>
</dbReference>
<accession>A0A251UG90</accession>
<evidence type="ECO:0000256" key="5">
    <source>
        <dbReference type="SAM" id="MobiDB-lite"/>
    </source>
</evidence>
<dbReference type="Gramene" id="mRNA:HanXRQr2_Chr06g0240121">
    <property type="protein sequence ID" value="CDS:HanXRQr2_Chr06g0240121.1"/>
    <property type="gene ID" value="HanXRQr2_Chr06g0240121"/>
</dbReference>
<dbReference type="PANTHER" id="PTHR46338:SF13">
    <property type="entry name" value="TRANSCRIPTION INITIATION FACTOR TFIID SUBUNIT 8-LIKE"/>
    <property type="match status" value="1"/>
</dbReference>
<evidence type="ECO:0000256" key="4">
    <source>
        <dbReference type="ARBA" id="ARBA00023242"/>
    </source>
</evidence>
<comment type="subcellular location">
    <subcellularLocation>
        <location evidence="1">Nucleus</location>
    </subcellularLocation>
</comment>
<organism evidence="8 9">
    <name type="scientific">Helianthus annuus</name>
    <name type="common">Common sunflower</name>
    <dbReference type="NCBI Taxonomy" id="4232"/>
    <lineage>
        <taxon>Eukaryota</taxon>
        <taxon>Viridiplantae</taxon>
        <taxon>Streptophyta</taxon>
        <taxon>Embryophyta</taxon>
        <taxon>Tracheophyta</taxon>
        <taxon>Spermatophyta</taxon>
        <taxon>Magnoliopsida</taxon>
        <taxon>eudicotyledons</taxon>
        <taxon>Gunneridae</taxon>
        <taxon>Pentapetalae</taxon>
        <taxon>asterids</taxon>
        <taxon>campanulids</taxon>
        <taxon>Asterales</taxon>
        <taxon>Asteraceae</taxon>
        <taxon>Asteroideae</taxon>
        <taxon>Heliantheae alliance</taxon>
        <taxon>Heliantheae</taxon>
        <taxon>Helianthus</taxon>
    </lineage>
</organism>
<dbReference type="InterPro" id="IPR037818">
    <property type="entry name" value="TAF8"/>
</dbReference>
<evidence type="ECO:0000256" key="2">
    <source>
        <dbReference type="ARBA" id="ARBA00023015"/>
    </source>
</evidence>
<reference evidence="7" key="3">
    <citation type="submission" date="2020-06" db="EMBL/GenBank/DDBJ databases">
        <title>Helianthus annuus Genome sequencing and assembly Release 2.</title>
        <authorList>
            <person name="Gouzy J."/>
            <person name="Langlade N."/>
            <person name="Munos S."/>
        </authorList>
    </citation>
    <scope>NUCLEOTIDE SEQUENCE</scope>
    <source>
        <tissue evidence="7">Leaves</tissue>
    </source>
</reference>
<dbReference type="STRING" id="4232.A0A251UG90"/>
<keyword evidence="9" id="KW-1185">Reference proteome</keyword>
<evidence type="ECO:0000313" key="9">
    <source>
        <dbReference type="Proteomes" id="UP000215914"/>
    </source>
</evidence>
<dbReference type="GO" id="GO:0005669">
    <property type="term" value="C:transcription factor TFIID complex"/>
    <property type="evidence" value="ECO:0000318"/>
    <property type="project" value="GO_Central"/>
</dbReference>
<evidence type="ECO:0000313" key="7">
    <source>
        <dbReference type="EMBL" id="KAF5800742.1"/>
    </source>
</evidence>
<dbReference type="OMA" id="DHLWENS"/>
<dbReference type="InterPro" id="IPR006565">
    <property type="entry name" value="BTP"/>
</dbReference>
<reference evidence="8" key="2">
    <citation type="submission" date="2017-02" db="EMBL/GenBank/DDBJ databases">
        <title>Sunflower complete genome.</title>
        <authorList>
            <person name="Langlade N."/>
            <person name="Munos S."/>
        </authorList>
    </citation>
    <scope>NUCLEOTIDE SEQUENCE [LARGE SCALE GENOMIC DNA]</scope>
    <source>
        <tissue evidence="8">Leaves</tissue>
    </source>
</reference>
<reference evidence="7 9" key="1">
    <citation type="journal article" date="2017" name="Nature">
        <title>The sunflower genome provides insights into oil metabolism, flowering and Asterid evolution.</title>
        <authorList>
            <person name="Badouin H."/>
            <person name="Gouzy J."/>
            <person name="Grassa C.J."/>
            <person name="Murat F."/>
            <person name="Staton S.E."/>
            <person name="Cottret L."/>
            <person name="Lelandais-Briere C."/>
            <person name="Owens G.L."/>
            <person name="Carrere S."/>
            <person name="Mayjonade B."/>
            <person name="Legrand L."/>
            <person name="Gill N."/>
            <person name="Kane N.C."/>
            <person name="Bowers J.E."/>
            <person name="Hubner S."/>
            <person name="Bellec A."/>
            <person name="Berard A."/>
            <person name="Berges H."/>
            <person name="Blanchet N."/>
            <person name="Boniface M.C."/>
            <person name="Brunel D."/>
            <person name="Catrice O."/>
            <person name="Chaidir N."/>
            <person name="Claudel C."/>
            <person name="Donnadieu C."/>
            <person name="Faraut T."/>
            <person name="Fievet G."/>
            <person name="Helmstetter N."/>
            <person name="King M."/>
            <person name="Knapp S.J."/>
            <person name="Lai Z."/>
            <person name="Le Paslier M.C."/>
            <person name="Lippi Y."/>
            <person name="Lorenzon L."/>
            <person name="Mandel J.R."/>
            <person name="Marage G."/>
            <person name="Marchand G."/>
            <person name="Marquand E."/>
            <person name="Bret-Mestries E."/>
            <person name="Morien E."/>
            <person name="Nambeesan S."/>
            <person name="Nguyen T."/>
            <person name="Pegot-Espagnet P."/>
            <person name="Pouilly N."/>
            <person name="Raftis F."/>
            <person name="Sallet E."/>
            <person name="Schiex T."/>
            <person name="Thomas J."/>
            <person name="Vandecasteele C."/>
            <person name="Vares D."/>
            <person name="Vear F."/>
            <person name="Vautrin S."/>
            <person name="Crespi M."/>
            <person name="Mangin B."/>
            <person name="Burke J.M."/>
            <person name="Salse J."/>
            <person name="Munos S."/>
            <person name="Vincourt P."/>
            <person name="Rieseberg L.H."/>
            <person name="Langlade N.B."/>
        </authorList>
    </citation>
    <scope>NUCLEOTIDE SEQUENCE [LARGE SCALE GENOMIC DNA]</scope>
    <source>
        <strain evidence="9">cv. SF193</strain>
        <tissue evidence="7">Leaves</tissue>
    </source>
</reference>